<evidence type="ECO:0000256" key="3">
    <source>
        <dbReference type="ARBA" id="ARBA00022606"/>
    </source>
</evidence>
<evidence type="ECO:0000256" key="6">
    <source>
        <dbReference type="ARBA" id="ARBA00022989"/>
    </source>
</evidence>
<comment type="similarity">
    <text evidence="15">Belongs to the G-protein coupled receptor 1 family. Opsin subfamily.</text>
</comment>
<dbReference type="InterPro" id="IPR027430">
    <property type="entry name" value="Retinal_BS"/>
</dbReference>
<keyword evidence="5 15" id="KW-0681">Retinal protein</keyword>
<dbReference type="EMBL" id="LC009075">
    <property type="protein sequence ID" value="BAQ54713.1"/>
    <property type="molecule type" value="mRNA"/>
</dbReference>
<evidence type="ECO:0000256" key="10">
    <source>
        <dbReference type="ARBA" id="ARBA00023157"/>
    </source>
</evidence>
<dbReference type="PROSITE" id="PS50262">
    <property type="entry name" value="G_PROTEIN_RECEP_F1_2"/>
    <property type="match status" value="1"/>
</dbReference>
<evidence type="ECO:0000256" key="14">
    <source>
        <dbReference type="ARBA" id="ARBA00023305"/>
    </source>
</evidence>
<keyword evidence="13 15" id="KW-0807">Transducer</keyword>
<dbReference type="AlphaFoldDB" id="A0A0C6FZ13"/>
<dbReference type="Gene3D" id="1.20.1070.10">
    <property type="entry name" value="Rhodopsin 7-helix transmembrane proteins"/>
    <property type="match status" value="1"/>
</dbReference>
<keyword evidence="9 15" id="KW-0472">Membrane</keyword>
<dbReference type="PRINTS" id="PR00577">
    <property type="entry name" value="OPSINRH3RH4"/>
</dbReference>
<feature type="region of interest" description="Disordered" evidence="16">
    <location>
        <begin position="371"/>
        <end position="390"/>
    </location>
</feature>
<dbReference type="SUPFAM" id="SSF81321">
    <property type="entry name" value="Family A G protein-coupled receptor-like"/>
    <property type="match status" value="1"/>
</dbReference>
<evidence type="ECO:0000256" key="16">
    <source>
        <dbReference type="SAM" id="MobiDB-lite"/>
    </source>
</evidence>
<evidence type="ECO:0000256" key="5">
    <source>
        <dbReference type="ARBA" id="ARBA00022925"/>
    </source>
</evidence>
<proteinExistence type="evidence at transcript level"/>
<dbReference type="PROSITE" id="PS00237">
    <property type="entry name" value="G_PROTEIN_RECEP_F1_1"/>
    <property type="match status" value="1"/>
</dbReference>
<name>A0A0C6FZ13_9ODON</name>
<feature type="transmembrane region" description="Helical" evidence="15">
    <location>
        <begin position="184"/>
        <end position="207"/>
    </location>
</feature>
<keyword evidence="6 15" id="KW-1133">Transmembrane helix</keyword>
<keyword evidence="3 15" id="KW-0716">Sensory transduction</keyword>
<dbReference type="PRINTS" id="PR00238">
    <property type="entry name" value="OPSIN"/>
</dbReference>
<sequence length="390" mass="43218">MPPSVISDALPASILSAASEGGPGCCSNLTVFRPEYRVSGKFLGWNVPPEELHHIPDHWLAYPEPEPYMHYLLGLLYICFMLIALTGNGIVIWIFTCAKSLRTPSNMFVVNLAILDFMMMSKTPIFIYNSFNLGFALGGYGCQIFAFVGSISGIGAGVTNAAIAFDRYRAIARPFDGKLSAGKVIIILLLIWGYTLPWALFPLLGVWGRFVPEGFLTSCTFDYLTSTAENKIFVMMLFFFSYLIPMFMIIFYYAQIVSHVFDHEKALREQAKKMNVDSLRSNQNSGQVSAEVRIAKAAITVCFMFVASWTPYAVLALIGAFGNQALLSPAVTMIPACTCKAVACIDPWVYAISHPRYRLELQKRVPWLRINEPDPPAETKSEGTVATTEG</sequence>
<gene>
    <name evidence="18" type="primary">RhUV</name>
</gene>
<dbReference type="GO" id="GO:0004930">
    <property type="term" value="F:G protein-coupled receptor activity"/>
    <property type="evidence" value="ECO:0007669"/>
    <property type="project" value="UniProtKB-KW"/>
</dbReference>
<keyword evidence="4 15" id="KW-0812">Transmembrane</keyword>
<dbReference type="GO" id="GO:0016020">
    <property type="term" value="C:membrane"/>
    <property type="evidence" value="ECO:0007669"/>
    <property type="project" value="UniProtKB-SubCell"/>
</dbReference>
<evidence type="ECO:0000256" key="4">
    <source>
        <dbReference type="ARBA" id="ARBA00022692"/>
    </source>
</evidence>
<dbReference type="InterPro" id="IPR000276">
    <property type="entry name" value="GPCR_Rhodpsn"/>
</dbReference>
<feature type="transmembrane region" description="Helical" evidence="15">
    <location>
        <begin position="137"/>
        <end position="163"/>
    </location>
</feature>
<dbReference type="CDD" id="cd15079">
    <property type="entry name" value="7tmA_photoreceptors_insect"/>
    <property type="match status" value="1"/>
</dbReference>
<keyword evidence="8 15" id="KW-0297">G-protein coupled receptor</keyword>
<dbReference type="PANTHER" id="PTHR24240">
    <property type="entry name" value="OPSIN"/>
    <property type="match status" value="1"/>
</dbReference>
<keyword evidence="11 15" id="KW-0675">Receptor</keyword>
<evidence type="ECO:0000256" key="1">
    <source>
        <dbReference type="ARBA" id="ARBA00004141"/>
    </source>
</evidence>
<feature type="transmembrane region" description="Helical" evidence="15">
    <location>
        <begin position="108"/>
        <end position="131"/>
    </location>
</feature>
<comment type="subcellular location">
    <subcellularLocation>
        <location evidence="1 15">Membrane</location>
        <topology evidence="1 15">Multi-pass membrane protein</topology>
    </subcellularLocation>
</comment>
<reference evidence="18" key="1">
    <citation type="journal article" date="2015" name="Proc. Natl. Acad. Sci. U.S.A.">
        <title>Extraordinary diversity of visual opsin genes in dragonflies.</title>
        <authorList>
            <person name="Futahashi R."/>
            <person name="Kawahara-Miki R."/>
            <person name="Kinoshita M."/>
            <person name="Yoshitake K."/>
            <person name="Yajima S."/>
            <person name="Arikawa K."/>
            <person name="Fukatsu T."/>
        </authorList>
    </citation>
    <scope>NUCLEOTIDE SEQUENCE</scope>
</reference>
<evidence type="ECO:0000256" key="7">
    <source>
        <dbReference type="ARBA" id="ARBA00022991"/>
    </source>
</evidence>
<dbReference type="InterPro" id="IPR017452">
    <property type="entry name" value="GPCR_Rhodpsn_7TM"/>
</dbReference>
<feature type="domain" description="G-protein coupled receptors family 1 profile" evidence="17">
    <location>
        <begin position="87"/>
        <end position="350"/>
    </location>
</feature>
<evidence type="ECO:0000256" key="13">
    <source>
        <dbReference type="ARBA" id="ARBA00023224"/>
    </source>
</evidence>
<evidence type="ECO:0000259" key="17">
    <source>
        <dbReference type="PROSITE" id="PS50262"/>
    </source>
</evidence>
<dbReference type="InterPro" id="IPR001760">
    <property type="entry name" value="Opsin"/>
</dbReference>
<keyword evidence="2 15" id="KW-0600">Photoreceptor protein</keyword>
<dbReference type="GO" id="GO:0009881">
    <property type="term" value="F:photoreceptor activity"/>
    <property type="evidence" value="ECO:0007669"/>
    <property type="project" value="UniProtKB-KW"/>
</dbReference>
<keyword evidence="7 15" id="KW-0157">Chromophore</keyword>
<feature type="transmembrane region" description="Helical" evidence="15">
    <location>
        <begin position="333"/>
        <end position="353"/>
    </location>
</feature>
<keyword evidence="12" id="KW-0325">Glycoprotein</keyword>
<dbReference type="Pfam" id="PF00001">
    <property type="entry name" value="7tm_1"/>
    <property type="match status" value="1"/>
</dbReference>
<dbReference type="PRINTS" id="PR00237">
    <property type="entry name" value="GPCRRHODOPSN"/>
</dbReference>
<dbReference type="GO" id="GO:0007601">
    <property type="term" value="P:visual perception"/>
    <property type="evidence" value="ECO:0007669"/>
    <property type="project" value="UniProtKB-KW"/>
</dbReference>
<feature type="transmembrane region" description="Helical" evidence="15">
    <location>
        <begin position="68"/>
        <end position="96"/>
    </location>
</feature>
<keyword evidence="14" id="KW-0844">Vision</keyword>
<evidence type="ECO:0000256" key="8">
    <source>
        <dbReference type="ARBA" id="ARBA00023040"/>
    </source>
</evidence>
<feature type="transmembrane region" description="Helical" evidence="15">
    <location>
        <begin position="232"/>
        <end position="254"/>
    </location>
</feature>
<accession>A0A0C6FZ13</accession>
<evidence type="ECO:0000256" key="15">
    <source>
        <dbReference type="RuleBase" id="RU004951"/>
    </source>
</evidence>
<evidence type="ECO:0000256" key="11">
    <source>
        <dbReference type="ARBA" id="ARBA00023170"/>
    </source>
</evidence>
<evidence type="ECO:0000256" key="9">
    <source>
        <dbReference type="ARBA" id="ARBA00023136"/>
    </source>
</evidence>
<dbReference type="InterPro" id="IPR050125">
    <property type="entry name" value="GPCR_opsins"/>
</dbReference>
<dbReference type="GO" id="GO:0007602">
    <property type="term" value="P:phototransduction"/>
    <property type="evidence" value="ECO:0007669"/>
    <property type="project" value="UniProtKB-KW"/>
</dbReference>
<keyword evidence="10" id="KW-1015">Disulfide bond</keyword>
<feature type="transmembrane region" description="Helical" evidence="15">
    <location>
        <begin position="297"/>
        <end position="321"/>
    </location>
</feature>
<evidence type="ECO:0000313" key="18">
    <source>
        <dbReference type="EMBL" id="BAQ54713.1"/>
    </source>
</evidence>
<evidence type="ECO:0000256" key="12">
    <source>
        <dbReference type="ARBA" id="ARBA00023180"/>
    </source>
</evidence>
<dbReference type="FunFam" id="1.20.1070.10:FF:000044">
    <property type="entry name" value="Opsin, ultraviolet-sensitive"/>
    <property type="match status" value="1"/>
</dbReference>
<dbReference type="PROSITE" id="PS00238">
    <property type="entry name" value="OPSIN"/>
    <property type="match status" value="1"/>
</dbReference>
<organism evidence="18">
    <name type="scientific">Sympetrum frequens</name>
    <dbReference type="NCBI Taxonomy" id="257053"/>
    <lineage>
        <taxon>Eukaryota</taxon>
        <taxon>Metazoa</taxon>
        <taxon>Ecdysozoa</taxon>
        <taxon>Arthropoda</taxon>
        <taxon>Hexapoda</taxon>
        <taxon>Insecta</taxon>
        <taxon>Pterygota</taxon>
        <taxon>Palaeoptera</taxon>
        <taxon>Odonata</taxon>
        <taxon>Epiprocta</taxon>
        <taxon>Anisoptera</taxon>
        <taxon>Libelluloidea</taxon>
        <taxon>Libellulidae</taxon>
        <taxon>Sympetrum</taxon>
    </lineage>
</organism>
<evidence type="ECO:0000256" key="2">
    <source>
        <dbReference type="ARBA" id="ARBA00022543"/>
    </source>
</evidence>
<protein>
    <submittedName>
        <fullName evidence="18">RhUV protein</fullName>
    </submittedName>
</protein>